<proteinExistence type="predicted"/>
<name>A0A8D0VDX5_PIG</name>
<dbReference type="InterPro" id="IPR039090">
    <property type="entry name" value="CD7"/>
</dbReference>
<feature type="signal peptide" evidence="1">
    <location>
        <begin position="1"/>
        <end position="21"/>
    </location>
</feature>
<dbReference type="SUPFAM" id="SSF48726">
    <property type="entry name" value="Immunoglobulin"/>
    <property type="match status" value="1"/>
</dbReference>
<protein>
    <submittedName>
        <fullName evidence="3">CD7 molecule</fullName>
    </submittedName>
</protein>
<dbReference type="AlphaFoldDB" id="A0A8D0VDX5"/>
<organism evidence="3 4">
    <name type="scientific">Sus scrofa</name>
    <name type="common">Pig</name>
    <dbReference type="NCBI Taxonomy" id="9823"/>
    <lineage>
        <taxon>Eukaryota</taxon>
        <taxon>Metazoa</taxon>
        <taxon>Chordata</taxon>
        <taxon>Craniata</taxon>
        <taxon>Vertebrata</taxon>
        <taxon>Euteleostomi</taxon>
        <taxon>Mammalia</taxon>
        <taxon>Eutheria</taxon>
        <taxon>Laurasiatheria</taxon>
        <taxon>Artiodactyla</taxon>
        <taxon>Suina</taxon>
        <taxon>Suidae</taxon>
        <taxon>Sus</taxon>
    </lineage>
</organism>
<evidence type="ECO:0000256" key="1">
    <source>
        <dbReference type="SAM" id="SignalP"/>
    </source>
</evidence>
<dbReference type="InterPro" id="IPR007110">
    <property type="entry name" value="Ig-like_dom"/>
</dbReference>
<dbReference type="GO" id="GO:0016020">
    <property type="term" value="C:membrane"/>
    <property type="evidence" value="ECO:0007669"/>
    <property type="project" value="InterPro"/>
</dbReference>
<dbReference type="InterPro" id="IPR013783">
    <property type="entry name" value="Ig-like_fold"/>
</dbReference>
<dbReference type="Proteomes" id="UP000694570">
    <property type="component" value="Unplaced"/>
</dbReference>
<sequence length="487" mass="51769">MARLLGLPLLPLLLALSFNRAAQEVWQSPGHAIALEGGSIHITCSSRGPLLGIYLKRVLPKASNVIYYEEGREATVDERFRGRVTFSGLQHNLTISVHRLQLPDTGAYACQAIMDSEVWGPGTLVVVTGREGAPPGPPGPAWGSSLCACSGYAFQLEPTASRKPPGFPRTHTLQSPFLNPQGSLGLPACHLPLSVPSSQTNCLKLRTAAGRLSGHTWPSLQPWLRSASSPGWGWGQCVRAEGHRSVWPRMSSTSQLLSGSREEPAGVPRELAVWESPAPPHALHPVSGAGRVHSRVHVGRNLRTEPQQGRAWGPGGRLVRHLRAVSGASLSESLGVPVGLRACVCESPCASVCKWERGICGCGNLHGHGREVGGAGDAGQLGLAPRLLPPFSPGTSISQAPAFPPPPPQAWQLGRAGGLAWPLGKRLPEQRCLEDGGALGWLPGGRHEAFFQIRRLCCAGGESSVCVIYEDMSLSRSNTVSLPSQFQ</sequence>
<feature type="chain" id="PRO_5034919606" evidence="1">
    <location>
        <begin position="22"/>
        <end position="487"/>
    </location>
</feature>
<dbReference type="PANTHER" id="PTHR15343:SF0">
    <property type="entry name" value="T-CELL ANTIGEN CD7"/>
    <property type="match status" value="1"/>
</dbReference>
<accession>A0A8D0VDX5</accession>
<keyword evidence="1" id="KW-0732">Signal</keyword>
<evidence type="ECO:0000313" key="3">
    <source>
        <dbReference type="Ensembl" id="ENSSSCP00030004696.1"/>
    </source>
</evidence>
<dbReference type="Ensembl" id="ENSSSCT00030010779.1">
    <property type="protein sequence ID" value="ENSSSCP00030004696.1"/>
    <property type="gene ID" value="ENSSSCG00030007985.1"/>
</dbReference>
<dbReference type="PROSITE" id="PS50835">
    <property type="entry name" value="IG_LIKE"/>
    <property type="match status" value="1"/>
</dbReference>
<evidence type="ECO:0000313" key="4">
    <source>
        <dbReference type="Proteomes" id="UP000694570"/>
    </source>
</evidence>
<feature type="domain" description="Ig-like" evidence="2">
    <location>
        <begin position="11"/>
        <end position="112"/>
    </location>
</feature>
<dbReference type="InterPro" id="IPR013106">
    <property type="entry name" value="Ig_V-set"/>
</dbReference>
<evidence type="ECO:0000259" key="2">
    <source>
        <dbReference type="PROSITE" id="PS50835"/>
    </source>
</evidence>
<dbReference type="InterPro" id="IPR036179">
    <property type="entry name" value="Ig-like_dom_sf"/>
</dbReference>
<dbReference type="SMART" id="SM00409">
    <property type="entry name" value="IG"/>
    <property type="match status" value="1"/>
</dbReference>
<dbReference type="GO" id="GO:0038023">
    <property type="term" value="F:signaling receptor activity"/>
    <property type="evidence" value="ECO:0007669"/>
    <property type="project" value="InterPro"/>
</dbReference>
<dbReference type="CDD" id="cd00099">
    <property type="entry name" value="IgV"/>
    <property type="match status" value="1"/>
</dbReference>
<dbReference type="PANTHER" id="PTHR15343">
    <property type="entry name" value="CD7"/>
    <property type="match status" value="1"/>
</dbReference>
<dbReference type="InterPro" id="IPR003599">
    <property type="entry name" value="Ig_sub"/>
</dbReference>
<dbReference type="Gene3D" id="2.60.40.10">
    <property type="entry name" value="Immunoglobulins"/>
    <property type="match status" value="1"/>
</dbReference>
<reference evidence="3" key="1">
    <citation type="submission" date="2025-08" db="UniProtKB">
        <authorList>
            <consortium name="Ensembl"/>
        </authorList>
    </citation>
    <scope>IDENTIFICATION</scope>
</reference>
<dbReference type="GO" id="GO:0002250">
    <property type="term" value="P:adaptive immune response"/>
    <property type="evidence" value="ECO:0007669"/>
    <property type="project" value="InterPro"/>
</dbReference>
<dbReference type="Pfam" id="PF07686">
    <property type="entry name" value="V-set"/>
    <property type="match status" value="1"/>
</dbReference>